<organism evidence="2 3">
    <name type="scientific">Actinoplanes cyaneus</name>
    <dbReference type="NCBI Taxonomy" id="52696"/>
    <lineage>
        <taxon>Bacteria</taxon>
        <taxon>Bacillati</taxon>
        <taxon>Actinomycetota</taxon>
        <taxon>Actinomycetes</taxon>
        <taxon>Micromonosporales</taxon>
        <taxon>Micromonosporaceae</taxon>
        <taxon>Actinoplanes</taxon>
    </lineage>
</organism>
<dbReference type="Pfam" id="PF04149">
    <property type="entry name" value="DUF397"/>
    <property type="match status" value="1"/>
</dbReference>
<sequence length="66" mass="7482">MIKMTGESIWRRSRRCASGACVEVARNGERFLMRDSKNPEGVPLDFDRDAWEAFLAAVKSDEFSNA</sequence>
<protein>
    <recommendedName>
        <fullName evidence="1">DUF397 domain-containing protein</fullName>
    </recommendedName>
</protein>
<feature type="domain" description="DUF397" evidence="1">
    <location>
        <begin position="10"/>
        <end position="59"/>
    </location>
</feature>
<gene>
    <name evidence="2" type="ORF">Acy02nite_63820</name>
</gene>
<dbReference type="Proteomes" id="UP000619479">
    <property type="component" value="Unassembled WGS sequence"/>
</dbReference>
<evidence type="ECO:0000313" key="2">
    <source>
        <dbReference type="EMBL" id="GID68501.1"/>
    </source>
</evidence>
<evidence type="ECO:0000259" key="1">
    <source>
        <dbReference type="Pfam" id="PF04149"/>
    </source>
</evidence>
<dbReference type="InterPro" id="IPR007278">
    <property type="entry name" value="DUF397"/>
</dbReference>
<keyword evidence="3" id="KW-1185">Reference proteome</keyword>
<name>A0A919IPF2_9ACTN</name>
<dbReference type="RefSeq" id="WP_203748302.1">
    <property type="nucleotide sequence ID" value="NZ_BAAAUC010000039.1"/>
</dbReference>
<comment type="caution">
    <text evidence="2">The sequence shown here is derived from an EMBL/GenBank/DDBJ whole genome shotgun (WGS) entry which is preliminary data.</text>
</comment>
<dbReference type="EMBL" id="BOMH01000048">
    <property type="protein sequence ID" value="GID68501.1"/>
    <property type="molecule type" value="Genomic_DNA"/>
</dbReference>
<proteinExistence type="predicted"/>
<reference evidence="2" key="1">
    <citation type="submission" date="2021-01" db="EMBL/GenBank/DDBJ databases">
        <title>Whole genome shotgun sequence of Actinoplanes cyaneus NBRC 14990.</title>
        <authorList>
            <person name="Komaki H."/>
            <person name="Tamura T."/>
        </authorList>
    </citation>
    <scope>NUCLEOTIDE SEQUENCE</scope>
    <source>
        <strain evidence="2">NBRC 14990</strain>
    </source>
</reference>
<evidence type="ECO:0000313" key="3">
    <source>
        <dbReference type="Proteomes" id="UP000619479"/>
    </source>
</evidence>
<dbReference type="AlphaFoldDB" id="A0A919IPF2"/>
<accession>A0A919IPF2</accession>